<dbReference type="KEGG" id="swp:swp_0130"/>
<dbReference type="AlphaFoldDB" id="B8CGY1"/>
<keyword evidence="2" id="KW-1185">Reference proteome</keyword>
<dbReference type="Proteomes" id="UP000000753">
    <property type="component" value="Chromosome"/>
</dbReference>
<dbReference type="EMBL" id="CP000472">
    <property type="protein sequence ID" value="ACJ26974.1"/>
    <property type="molecule type" value="Genomic_DNA"/>
</dbReference>
<reference evidence="1 2" key="1">
    <citation type="journal article" date="2008" name="PLoS ONE">
        <title>Environmental adaptation: genomic analysis of the piezotolerant and psychrotolerant deep-sea iron reducing bacterium Shewanella piezotolerans WP3.</title>
        <authorList>
            <person name="Wang F."/>
            <person name="Wang J."/>
            <person name="Jian H."/>
            <person name="Zhang B."/>
            <person name="Li S."/>
            <person name="Wang F."/>
            <person name="Zeng X."/>
            <person name="Gao L."/>
            <person name="Bartlett D.H."/>
            <person name="Yu J."/>
            <person name="Hu S."/>
            <person name="Xiao X."/>
        </authorList>
    </citation>
    <scope>NUCLEOTIDE SEQUENCE [LARGE SCALE GENOMIC DNA]</scope>
    <source>
        <strain evidence="2">WP3 / JCM 13877</strain>
    </source>
</reference>
<dbReference type="STRING" id="225849.swp_0130"/>
<sequence length="32" mass="3796">MLRSREVFADSLHVRWQQTFMCLAQQETSALI</sequence>
<dbReference type="HOGENOM" id="CLU_3391289_0_0_6"/>
<gene>
    <name evidence="1" type="ordered locus">swp_0130</name>
</gene>
<protein>
    <submittedName>
        <fullName evidence="1">Uncharacterized protein</fullName>
    </submittedName>
</protein>
<proteinExistence type="predicted"/>
<organism evidence="1 2">
    <name type="scientific">Shewanella piezotolerans (strain WP3 / JCM 13877)</name>
    <dbReference type="NCBI Taxonomy" id="225849"/>
    <lineage>
        <taxon>Bacteria</taxon>
        <taxon>Pseudomonadati</taxon>
        <taxon>Pseudomonadota</taxon>
        <taxon>Gammaproteobacteria</taxon>
        <taxon>Alteromonadales</taxon>
        <taxon>Shewanellaceae</taxon>
        <taxon>Shewanella</taxon>
    </lineage>
</organism>
<evidence type="ECO:0000313" key="1">
    <source>
        <dbReference type="EMBL" id="ACJ26974.1"/>
    </source>
</evidence>
<name>B8CGY1_SHEPW</name>
<accession>B8CGY1</accession>
<evidence type="ECO:0000313" key="2">
    <source>
        <dbReference type="Proteomes" id="UP000000753"/>
    </source>
</evidence>